<dbReference type="GO" id="GO:0030198">
    <property type="term" value="P:extracellular matrix organization"/>
    <property type="evidence" value="ECO:0007669"/>
    <property type="project" value="InterPro"/>
</dbReference>
<reference evidence="4 5" key="1">
    <citation type="submission" date="2018-11" db="EMBL/GenBank/DDBJ databases">
        <authorList>
            <consortium name="Pathogen Informatics"/>
        </authorList>
    </citation>
    <scope>NUCLEOTIDE SEQUENCE [LARGE SCALE GENOMIC DNA]</scope>
    <source>
        <strain evidence="4 5">Zambia</strain>
    </source>
</reference>
<dbReference type="PRINTS" id="PR01705">
    <property type="entry name" value="TSP1REPEAT"/>
</dbReference>
<dbReference type="InterPro" id="IPR013273">
    <property type="entry name" value="ADAMTS/ADAMTS-like"/>
</dbReference>
<dbReference type="GO" id="GO:0006508">
    <property type="term" value="P:proteolysis"/>
    <property type="evidence" value="ECO:0007669"/>
    <property type="project" value="TreeGrafter"/>
</dbReference>
<evidence type="ECO:0000256" key="3">
    <source>
        <dbReference type="ARBA" id="ARBA00023157"/>
    </source>
</evidence>
<name>A0A183MPD2_9TREM</name>
<keyword evidence="3" id="KW-1015">Disulfide bond</keyword>
<dbReference type="Proteomes" id="UP000277204">
    <property type="component" value="Unassembled WGS sequence"/>
</dbReference>
<dbReference type="InterPro" id="IPR000884">
    <property type="entry name" value="TSP1_rpt"/>
</dbReference>
<organism evidence="4 5">
    <name type="scientific">Schistosoma margrebowiei</name>
    <dbReference type="NCBI Taxonomy" id="48269"/>
    <lineage>
        <taxon>Eukaryota</taxon>
        <taxon>Metazoa</taxon>
        <taxon>Spiralia</taxon>
        <taxon>Lophotrochozoa</taxon>
        <taxon>Platyhelminthes</taxon>
        <taxon>Trematoda</taxon>
        <taxon>Digenea</taxon>
        <taxon>Strigeidida</taxon>
        <taxon>Schistosomatoidea</taxon>
        <taxon>Schistosomatidae</taxon>
        <taxon>Schistosoma</taxon>
    </lineage>
</organism>
<proteinExistence type="predicted"/>
<protein>
    <submittedName>
        <fullName evidence="4">Uncharacterized protein</fullName>
    </submittedName>
</protein>
<comment type="subcellular location">
    <subcellularLocation>
        <location evidence="1">Secreted</location>
    </subcellularLocation>
</comment>
<evidence type="ECO:0000256" key="1">
    <source>
        <dbReference type="ARBA" id="ARBA00004613"/>
    </source>
</evidence>
<dbReference type="EMBL" id="UZAI01017494">
    <property type="protein sequence ID" value="VDP25693.1"/>
    <property type="molecule type" value="Genomic_DNA"/>
</dbReference>
<dbReference type="PANTHER" id="PTHR13723:SF281">
    <property type="entry name" value="PAPILIN"/>
    <property type="match status" value="1"/>
</dbReference>
<dbReference type="GO" id="GO:0005576">
    <property type="term" value="C:extracellular region"/>
    <property type="evidence" value="ECO:0007669"/>
    <property type="project" value="UniProtKB-SubCell"/>
</dbReference>
<dbReference type="Pfam" id="PF00090">
    <property type="entry name" value="TSP_1"/>
    <property type="match status" value="1"/>
</dbReference>
<dbReference type="InterPro" id="IPR050439">
    <property type="entry name" value="ADAMTS_ADAMTS-like"/>
</dbReference>
<dbReference type="AlphaFoldDB" id="A0A183MPD2"/>
<dbReference type="SUPFAM" id="SSF82895">
    <property type="entry name" value="TSP-1 type 1 repeat"/>
    <property type="match status" value="1"/>
</dbReference>
<dbReference type="SMART" id="SM00209">
    <property type="entry name" value="TSP1"/>
    <property type="match status" value="1"/>
</dbReference>
<dbReference type="GO" id="GO:0031012">
    <property type="term" value="C:extracellular matrix"/>
    <property type="evidence" value="ECO:0007669"/>
    <property type="project" value="TreeGrafter"/>
</dbReference>
<accession>A0A183MPD2</accession>
<dbReference type="PRINTS" id="PR01857">
    <property type="entry name" value="ADAMTSFAMILY"/>
</dbReference>
<dbReference type="PANTHER" id="PTHR13723">
    <property type="entry name" value="ADAMTS A DISINTEGRIN AND METALLOPROTEASE WITH THROMBOSPONDIN MOTIFS PROTEASE"/>
    <property type="match status" value="1"/>
</dbReference>
<dbReference type="Gene3D" id="2.60.120.830">
    <property type="match status" value="1"/>
</dbReference>
<evidence type="ECO:0000313" key="4">
    <source>
        <dbReference type="EMBL" id="VDP25693.1"/>
    </source>
</evidence>
<dbReference type="InterPro" id="IPR045371">
    <property type="entry name" value="ADAMTS_CR_3"/>
</dbReference>
<keyword evidence="2" id="KW-0964">Secreted</keyword>
<dbReference type="PROSITE" id="PS50092">
    <property type="entry name" value="TSP1"/>
    <property type="match status" value="1"/>
</dbReference>
<dbReference type="InterPro" id="IPR036383">
    <property type="entry name" value="TSP1_rpt_sf"/>
</dbReference>
<evidence type="ECO:0000256" key="2">
    <source>
        <dbReference type="ARBA" id="ARBA00022525"/>
    </source>
</evidence>
<sequence>MQKTTSVAAASAAINLNMHERKSEILRNNTACNNQITPDGEALEDVKTFTYLGSIINEHNGFDANVKAQTDGARSVSLQLKNTWNSKQMSVKQHQGQNFQYKCQDSSTWCIQGRCVSTNENPTPLHGNWGEWGSWSKCSRSCGGGVQFSERECNNPEPQNGGNFCHGTRTRMRSCGTEPCEKQLNIRQTLCDKIDGQYKGQLRAYFPKLGEPTSCNLICLYNSHSVSHGFSLPDGTPCYTQRDDICIKGKCWETGCDGILGSRLRFDRCRVCGGDNSTCEEIKGVFNGNTLTPPGTYPRGLITAVRIPKGVTNAFVRKVSDRIIPYSSDSYDDFMLLIFEELKTQIRRGETHEPFAGAELYYSGSRSREEIVSITGRLNKDVNIVVSKVYVHTHFYVPPIVQDKHKEYKSILNSINFSIIKELEPEFCWETHNVLKIRPISINYFIIR</sequence>
<dbReference type="FunFam" id="2.20.100.10:FF:000006">
    <property type="entry name" value="A disintegrin and metalloproteinase with thrombospondin motifs 1"/>
    <property type="match status" value="1"/>
</dbReference>
<evidence type="ECO:0000313" key="5">
    <source>
        <dbReference type="Proteomes" id="UP000277204"/>
    </source>
</evidence>
<dbReference type="STRING" id="48269.A0A183MPD2"/>
<dbReference type="Gene3D" id="2.20.100.10">
    <property type="entry name" value="Thrombospondin type-1 (TSP1) repeat"/>
    <property type="match status" value="1"/>
</dbReference>
<gene>
    <name evidence="4" type="ORF">SMRZ_LOCUS17907</name>
</gene>
<dbReference type="GO" id="GO:0004222">
    <property type="term" value="F:metalloendopeptidase activity"/>
    <property type="evidence" value="ECO:0007669"/>
    <property type="project" value="TreeGrafter"/>
</dbReference>
<keyword evidence="5" id="KW-1185">Reference proteome</keyword>
<dbReference type="Pfam" id="PF19236">
    <property type="entry name" value="ADAMTS_CR_3"/>
    <property type="match status" value="1"/>
</dbReference>